<dbReference type="AlphaFoldDB" id="A0A918MNS9"/>
<organism evidence="4 5">
    <name type="scientific">Arenibacter certesii</name>
    <dbReference type="NCBI Taxonomy" id="228955"/>
    <lineage>
        <taxon>Bacteria</taxon>
        <taxon>Pseudomonadati</taxon>
        <taxon>Bacteroidota</taxon>
        <taxon>Flavobacteriia</taxon>
        <taxon>Flavobacteriales</taxon>
        <taxon>Flavobacteriaceae</taxon>
        <taxon>Arenibacter</taxon>
    </lineage>
</organism>
<evidence type="ECO:0000256" key="1">
    <source>
        <dbReference type="ARBA" id="ARBA00006464"/>
    </source>
</evidence>
<comment type="similarity">
    <text evidence="1">Belongs to the bacterial sugar transferase family.</text>
</comment>
<gene>
    <name evidence="4" type="primary">wcgN</name>
    <name evidence="4" type="ORF">GCM10007383_27040</name>
</gene>
<name>A0A918MNS9_9FLAO</name>
<dbReference type="Pfam" id="PF02397">
    <property type="entry name" value="Bac_transf"/>
    <property type="match status" value="1"/>
</dbReference>
<keyword evidence="2" id="KW-0472">Membrane</keyword>
<dbReference type="InterPro" id="IPR003362">
    <property type="entry name" value="Bact_transf"/>
</dbReference>
<accession>A0A918MNS9</accession>
<evidence type="ECO:0000313" key="5">
    <source>
        <dbReference type="Proteomes" id="UP000634668"/>
    </source>
</evidence>
<reference evidence="4" key="1">
    <citation type="journal article" date="2014" name="Int. J. Syst. Evol. Microbiol.">
        <title>Complete genome sequence of Corynebacterium casei LMG S-19264T (=DSM 44701T), isolated from a smear-ripened cheese.</title>
        <authorList>
            <consortium name="US DOE Joint Genome Institute (JGI-PGF)"/>
            <person name="Walter F."/>
            <person name="Albersmeier A."/>
            <person name="Kalinowski J."/>
            <person name="Ruckert C."/>
        </authorList>
    </citation>
    <scope>NUCLEOTIDE SEQUENCE</scope>
    <source>
        <strain evidence="4">KCTC 12113</strain>
    </source>
</reference>
<evidence type="ECO:0000259" key="3">
    <source>
        <dbReference type="Pfam" id="PF02397"/>
    </source>
</evidence>
<dbReference type="Proteomes" id="UP000634668">
    <property type="component" value="Unassembled WGS sequence"/>
</dbReference>
<comment type="caution">
    <text evidence="4">The sequence shown here is derived from an EMBL/GenBank/DDBJ whole genome shotgun (WGS) entry which is preliminary data.</text>
</comment>
<sequence>MYQHFFKRVLDLVIALVMLLLLSPIFILLIILLYIFNQGEVFFFQKRPGKNERIFSIIKFKTMTDEKDAQGNLLPDADRLTTVGKIVRKTSMDEIPQLINILKGDMSLIGPRPLLTQYLSVYTEKEKLRHSVLPGITGLSQVSGRNNLGWDERLSMDVEYVENISFLLDAKIFLKTIKNVLISKDIAVDATIMPNLNDHRREA</sequence>
<dbReference type="GO" id="GO:0016780">
    <property type="term" value="F:phosphotransferase activity, for other substituted phosphate groups"/>
    <property type="evidence" value="ECO:0007669"/>
    <property type="project" value="TreeGrafter"/>
</dbReference>
<dbReference type="PANTHER" id="PTHR30576">
    <property type="entry name" value="COLANIC BIOSYNTHESIS UDP-GLUCOSE LIPID CARRIER TRANSFERASE"/>
    <property type="match status" value="1"/>
</dbReference>
<dbReference type="EMBL" id="BMWP01000019">
    <property type="protein sequence ID" value="GGW40809.1"/>
    <property type="molecule type" value="Genomic_DNA"/>
</dbReference>
<feature type="transmembrane region" description="Helical" evidence="2">
    <location>
        <begin position="12"/>
        <end position="36"/>
    </location>
</feature>
<dbReference type="PANTHER" id="PTHR30576:SF8">
    <property type="entry name" value="UNDECAPRENYL-PHOSPHATE GALACTOSE PHOSPHOTRANSFERASE"/>
    <property type="match status" value="1"/>
</dbReference>
<proteinExistence type="inferred from homology"/>
<dbReference type="RefSeq" id="WP_026813854.1">
    <property type="nucleotide sequence ID" value="NZ_BMWP01000019.1"/>
</dbReference>
<keyword evidence="2" id="KW-0812">Transmembrane</keyword>
<evidence type="ECO:0000313" key="4">
    <source>
        <dbReference type="EMBL" id="GGW40809.1"/>
    </source>
</evidence>
<protein>
    <submittedName>
        <fullName evidence="4">Sugar transferase</fullName>
    </submittedName>
</protein>
<feature type="domain" description="Bacterial sugar transferase" evidence="3">
    <location>
        <begin position="7"/>
        <end position="181"/>
    </location>
</feature>
<keyword evidence="5" id="KW-1185">Reference proteome</keyword>
<keyword evidence="2" id="KW-1133">Transmembrane helix</keyword>
<keyword evidence="4" id="KW-0808">Transferase</keyword>
<evidence type="ECO:0000256" key="2">
    <source>
        <dbReference type="SAM" id="Phobius"/>
    </source>
</evidence>
<reference evidence="4" key="2">
    <citation type="submission" date="2020-09" db="EMBL/GenBank/DDBJ databases">
        <authorList>
            <person name="Sun Q."/>
            <person name="Kim S."/>
        </authorList>
    </citation>
    <scope>NUCLEOTIDE SEQUENCE</scope>
    <source>
        <strain evidence="4">KCTC 12113</strain>
    </source>
</reference>